<evidence type="ECO:0000313" key="1">
    <source>
        <dbReference type="EMBL" id="ACU48445.1"/>
    </source>
</evidence>
<dbReference type="KEGG" id="bmr:BMI_I1479"/>
<sequence>MTKADRLMPLQKGWERVAKVAKRLSDGMRVKTTIQSANLMHASWALMPGSIGFLGGIGD</sequence>
<protein>
    <submittedName>
        <fullName evidence="1">Uncharacterized protein</fullName>
    </submittedName>
</protein>
<dbReference type="Proteomes" id="UP000002188">
    <property type="component" value="Chromosome 1"/>
</dbReference>
<evidence type="ECO:0000313" key="2">
    <source>
        <dbReference type="Proteomes" id="UP000002188"/>
    </source>
</evidence>
<dbReference type="EMBL" id="CP001578">
    <property type="protein sequence ID" value="ACU48445.1"/>
    <property type="molecule type" value="Genomic_DNA"/>
</dbReference>
<dbReference type="HOGENOM" id="CLU_2951284_0_0_5"/>
<reference evidence="1 2" key="1">
    <citation type="journal article" date="2009" name="BMC Genomics">
        <title>Brucella microti: the genome sequence of an emerging pathogen.</title>
        <authorList>
            <person name="Audic S."/>
            <person name="Lescot M."/>
            <person name="Claverie J.-M."/>
            <person name="Scholz H.C."/>
        </authorList>
    </citation>
    <scope>NUCLEOTIDE SEQUENCE [LARGE SCALE GENOMIC DNA]</scope>
    <source>
        <strain evidence="1 2">CCM 4915</strain>
    </source>
</reference>
<dbReference type="RefSeq" id="WP_015799685.1">
    <property type="nucleotide sequence ID" value="NC_013119.1"/>
</dbReference>
<name>C7LD60_BRUMC</name>
<keyword evidence="2" id="KW-1185">Reference proteome</keyword>
<proteinExistence type="predicted"/>
<gene>
    <name evidence="1" type="ordered locus">BMI_I1479</name>
</gene>
<accession>C7LD60</accession>
<organism evidence="1 2">
    <name type="scientific">Brucella microti (strain BCCN 7-01 / CAPM 6434 / CCM 4915)</name>
    <dbReference type="NCBI Taxonomy" id="568815"/>
    <lineage>
        <taxon>Bacteria</taxon>
        <taxon>Pseudomonadati</taxon>
        <taxon>Pseudomonadota</taxon>
        <taxon>Alphaproteobacteria</taxon>
        <taxon>Hyphomicrobiales</taxon>
        <taxon>Brucellaceae</taxon>
        <taxon>Brucella/Ochrobactrum group</taxon>
        <taxon>Brucella</taxon>
    </lineage>
</organism>
<dbReference type="AlphaFoldDB" id="C7LD60"/>